<dbReference type="AlphaFoldDB" id="A0A9W9QLL4"/>
<dbReference type="Proteomes" id="UP001148299">
    <property type="component" value="Unassembled WGS sequence"/>
</dbReference>
<keyword evidence="1" id="KW-0175">Coiled coil</keyword>
<dbReference type="GO" id="GO:0004402">
    <property type="term" value="F:histone acetyltransferase activity"/>
    <property type="evidence" value="ECO:0007669"/>
    <property type="project" value="TreeGrafter"/>
</dbReference>
<comment type="caution">
    <text evidence="4">The sequence shown here is derived from an EMBL/GenBank/DDBJ whole genome shotgun (WGS) entry which is preliminary data.</text>
</comment>
<dbReference type="PANTHER" id="PTHR38422:SF1">
    <property type="entry name" value="SOMETHING ABOUT SILENCING PROTEIN 4"/>
    <property type="match status" value="1"/>
</dbReference>
<evidence type="ECO:0000256" key="1">
    <source>
        <dbReference type="SAM" id="Coils"/>
    </source>
</evidence>
<keyword evidence="5" id="KW-1185">Reference proteome</keyword>
<feature type="compositionally biased region" description="Polar residues" evidence="2">
    <location>
        <begin position="13"/>
        <end position="25"/>
    </location>
</feature>
<evidence type="ECO:0000313" key="5">
    <source>
        <dbReference type="Proteomes" id="UP001148299"/>
    </source>
</evidence>
<feature type="compositionally biased region" description="Basic and acidic residues" evidence="2">
    <location>
        <begin position="1"/>
        <end position="12"/>
    </location>
</feature>
<reference evidence="4" key="1">
    <citation type="submission" date="2022-12" db="EMBL/GenBank/DDBJ databases">
        <authorList>
            <person name="Petersen C."/>
        </authorList>
    </citation>
    <scope>NUCLEOTIDE SEQUENCE</scope>
    <source>
        <strain evidence="4">IBT 35675</strain>
    </source>
</reference>
<dbReference type="PANTHER" id="PTHR38422">
    <property type="entry name" value="SOMETHING ABOUT SILENCING PROTEIN 4"/>
    <property type="match status" value="1"/>
</dbReference>
<evidence type="ECO:0000259" key="3">
    <source>
        <dbReference type="Pfam" id="PF15460"/>
    </source>
</evidence>
<evidence type="ECO:0000313" key="4">
    <source>
        <dbReference type="EMBL" id="KAJ5340183.1"/>
    </source>
</evidence>
<accession>A0A9W9QLL4</accession>
<protein>
    <recommendedName>
        <fullName evidence="3">Something about silencing protein 4 domain-containing protein</fullName>
    </recommendedName>
</protein>
<feature type="region of interest" description="Disordered" evidence="2">
    <location>
        <begin position="200"/>
        <end position="271"/>
    </location>
</feature>
<dbReference type="InterPro" id="IPR029184">
    <property type="entry name" value="Sas4_dom"/>
</dbReference>
<feature type="domain" description="Something about silencing protein 4" evidence="3">
    <location>
        <begin position="110"/>
        <end position="205"/>
    </location>
</feature>
<organism evidence="4 5">
    <name type="scientific">Penicillium brevicompactum</name>
    <dbReference type="NCBI Taxonomy" id="5074"/>
    <lineage>
        <taxon>Eukaryota</taxon>
        <taxon>Fungi</taxon>
        <taxon>Dikarya</taxon>
        <taxon>Ascomycota</taxon>
        <taxon>Pezizomycotina</taxon>
        <taxon>Eurotiomycetes</taxon>
        <taxon>Eurotiomycetidae</taxon>
        <taxon>Eurotiales</taxon>
        <taxon>Aspergillaceae</taxon>
        <taxon>Penicillium</taxon>
    </lineage>
</organism>
<dbReference type="EMBL" id="JAPZBR010000008">
    <property type="protein sequence ID" value="KAJ5340183.1"/>
    <property type="molecule type" value="Genomic_DNA"/>
</dbReference>
<sequence length="271" mass="31072">MSDHRDTIDELGKTSSGRRSLRSADTGSRWKSELAQYFHNYEQIISLEGPKSEFLAAKTTLTLIDDLSQPLPIPKPDPTPFGNPILDLHGCTKLSLPFLPDQDPSATATDPLNEATYFCAHRKFERQEKQLRNIERNRAQHEQQILERLLDELRGHDWLRVMGLPSVHETEKKTYKPKREILVQELVTLVSKLQAWKDEERRRKRKRKIQKPDDADSRSRKRSHLDDDSSPAPGALQSTSNPNDVGAWEARQLHQEARSTGAAKSKKRQVD</sequence>
<feature type="region of interest" description="Disordered" evidence="2">
    <location>
        <begin position="1"/>
        <end position="25"/>
    </location>
</feature>
<feature type="coiled-coil region" evidence="1">
    <location>
        <begin position="124"/>
        <end position="156"/>
    </location>
</feature>
<dbReference type="InterPro" id="IPR038988">
    <property type="entry name" value="Sas4"/>
</dbReference>
<dbReference type="GO" id="GO:0033255">
    <property type="term" value="C:SAS acetyltransferase complex"/>
    <property type="evidence" value="ECO:0007669"/>
    <property type="project" value="InterPro"/>
</dbReference>
<proteinExistence type="predicted"/>
<name>A0A9W9QLL4_PENBR</name>
<reference evidence="4" key="2">
    <citation type="journal article" date="2023" name="IMA Fungus">
        <title>Comparative genomic study of the Penicillium genus elucidates a diverse pangenome and 15 lateral gene transfer events.</title>
        <authorList>
            <person name="Petersen C."/>
            <person name="Sorensen T."/>
            <person name="Nielsen M.R."/>
            <person name="Sondergaard T.E."/>
            <person name="Sorensen J.L."/>
            <person name="Fitzpatrick D.A."/>
            <person name="Frisvad J.C."/>
            <person name="Nielsen K.L."/>
        </authorList>
    </citation>
    <scope>NUCLEOTIDE SEQUENCE</scope>
    <source>
        <strain evidence="4">IBT 35675</strain>
    </source>
</reference>
<dbReference type="Pfam" id="PF15460">
    <property type="entry name" value="SAS4"/>
    <property type="match status" value="1"/>
</dbReference>
<gene>
    <name evidence="4" type="ORF">N7541_009307</name>
</gene>
<evidence type="ECO:0000256" key="2">
    <source>
        <dbReference type="SAM" id="MobiDB-lite"/>
    </source>
</evidence>